<comment type="similarity">
    <text evidence="2">Belongs to the bacterial solute-binding protein 5 family.</text>
</comment>
<dbReference type="PIRSF" id="PIRSF002741">
    <property type="entry name" value="MppA"/>
    <property type="match status" value="1"/>
</dbReference>
<dbReference type="Pfam" id="PF00496">
    <property type="entry name" value="SBP_bac_5"/>
    <property type="match status" value="1"/>
</dbReference>
<comment type="caution">
    <text evidence="6">The sequence shown here is derived from an EMBL/GenBank/DDBJ whole genome shotgun (WGS) entry which is preliminary data.</text>
</comment>
<evidence type="ECO:0000256" key="2">
    <source>
        <dbReference type="ARBA" id="ARBA00005695"/>
    </source>
</evidence>
<evidence type="ECO:0000256" key="4">
    <source>
        <dbReference type="ARBA" id="ARBA00022729"/>
    </source>
</evidence>
<gene>
    <name evidence="6" type="ORF">EA473_06295</name>
</gene>
<feature type="domain" description="Solute-binding protein family 5" evidence="5">
    <location>
        <begin position="73"/>
        <end position="427"/>
    </location>
</feature>
<evidence type="ECO:0000313" key="7">
    <source>
        <dbReference type="Proteomes" id="UP000282323"/>
    </source>
</evidence>
<keyword evidence="7" id="KW-1185">Reference proteome</keyword>
<accession>A0A3N6M217</accession>
<dbReference type="Gene3D" id="3.40.190.10">
    <property type="entry name" value="Periplasmic binding protein-like II"/>
    <property type="match status" value="1"/>
</dbReference>
<evidence type="ECO:0000313" key="6">
    <source>
        <dbReference type="EMBL" id="RQG95797.1"/>
    </source>
</evidence>
<dbReference type="InterPro" id="IPR000914">
    <property type="entry name" value="SBP_5_dom"/>
</dbReference>
<keyword evidence="3" id="KW-0813">Transport</keyword>
<dbReference type="OrthoDB" id="194307at2157"/>
<protein>
    <submittedName>
        <fullName evidence="6">ABC transporter substrate-binding protein</fullName>
    </submittedName>
</protein>
<evidence type="ECO:0000256" key="3">
    <source>
        <dbReference type="ARBA" id="ARBA00022448"/>
    </source>
</evidence>
<dbReference type="GO" id="GO:0042597">
    <property type="term" value="C:periplasmic space"/>
    <property type="evidence" value="ECO:0007669"/>
    <property type="project" value="UniProtKB-ARBA"/>
</dbReference>
<dbReference type="CDD" id="cd08490">
    <property type="entry name" value="PBP2_NikA_DppA_OppA_like_3"/>
    <property type="match status" value="1"/>
</dbReference>
<comment type="subcellular location">
    <subcellularLocation>
        <location evidence="1">Cell envelope</location>
    </subcellularLocation>
</comment>
<dbReference type="GO" id="GO:0043190">
    <property type="term" value="C:ATP-binding cassette (ABC) transporter complex"/>
    <property type="evidence" value="ECO:0007669"/>
    <property type="project" value="InterPro"/>
</dbReference>
<proteinExistence type="inferred from homology"/>
<keyword evidence="4" id="KW-0732">Signal</keyword>
<dbReference type="SUPFAM" id="SSF53850">
    <property type="entry name" value="Periplasmic binding protein-like II"/>
    <property type="match status" value="1"/>
</dbReference>
<name>A0A3N6M217_NATCH</name>
<dbReference type="InterPro" id="IPR030678">
    <property type="entry name" value="Peptide/Ni-bd"/>
</dbReference>
<dbReference type="EMBL" id="REGA01000004">
    <property type="protein sequence ID" value="RQG95797.1"/>
    <property type="molecule type" value="Genomic_DNA"/>
</dbReference>
<dbReference type="AlphaFoldDB" id="A0A3N6M217"/>
<dbReference type="GO" id="GO:0015833">
    <property type="term" value="P:peptide transport"/>
    <property type="evidence" value="ECO:0007669"/>
    <property type="project" value="TreeGrafter"/>
</dbReference>
<organism evidence="6 7">
    <name type="scientific">Natrarchaeobius chitinivorans</name>
    <dbReference type="NCBI Taxonomy" id="1679083"/>
    <lineage>
        <taxon>Archaea</taxon>
        <taxon>Methanobacteriati</taxon>
        <taxon>Methanobacteriota</taxon>
        <taxon>Stenosarchaea group</taxon>
        <taxon>Halobacteria</taxon>
        <taxon>Halobacteriales</taxon>
        <taxon>Natrialbaceae</taxon>
        <taxon>Natrarchaeobius</taxon>
    </lineage>
</organism>
<dbReference type="PROSITE" id="PS51257">
    <property type="entry name" value="PROKAR_LIPOPROTEIN"/>
    <property type="match status" value="1"/>
</dbReference>
<dbReference type="PANTHER" id="PTHR30290">
    <property type="entry name" value="PERIPLASMIC BINDING COMPONENT OF ABC TRANSPORTER"/>
    <property type="match status" value="1"/>
</dbReference>
<dbReference type="InterPro" id="IPR039424">
    <property type="entry name" value="SBP_5"/>
</dbReference>
<evidence type="ECO:0000259" key="5">
    <source>
        <dbReference type="Pfam" id="PF00496"/>
    </source>
</evidence>
<reference evidence="6 7" key="1">
    <citation type="submission" date="2018-10" db="EMBL/GenBank/DDBJ databases">
        <title>Natrarchaeobius chitinivorans gen. nov., sp. nov., and Natrarchaeobius haloalkaliphilus sp. nov., alkaliphilic, chitin-utilizing haloarchaea from hypersaline alkaline lakes.</title>
        <authorList>
            <person name="Sorokin D.Y."/>
            <person name="Elcheninov A.G."/>
            <person name="Kostrikina N.A."/>
            <person name="Bale N.J."/>
            <person name="Sinninghe Damste J.S."/>
            <person name="Khijniak T.V."/>
            <person name="Kublanov I.V."/>
            <person name="Toshchakov S.V."/>
        </authorList>
    </citation>
    <scope>NUCLEOTIDE SEQUENCE [LARGE SCALE GENOMIC DNA]</scope>
    <source>
        <strain evidence="6 7">AArcht4T</strain>
    </source>
</reference>
<dbReference type="Proteomes" id="UP000282323">
    <property type="component" value="Unassembled WGS sequence"/>
</dbReference>
<sequence length="508" mass="56256">MRKRTLSRRALIGASGTVGTVAIAGCLGSDETTDTFRVGSPWTPDSLDPLTAGSFLKRIGITETLASTNYDTEVAPGLAASWETDDAITWTFDLESDVTFHDGSILDADVVTASLRRVVDSSELSEVPISEVDPVADDRVEIELERPFAPLPAHLTRPETAIVRPDSIDGEEVVEPIATGPFAFDSWTPETSVTAVKHDDYHGTEPTLETVVYEGIHEAETRLLNLQNGDLDMARLLSPSQIETLEADDDLTAHTYPIPRSRYVVFDVDSEPFDDVRVRRAVLHAIDREELTETVLEGVTDVARGPFPESVTHWANEGLEPYDHDPDTATALLSDAAWELDDDVRERDGTSVSIDLWTYSSRPVLPQIATVLQDQLGAVGIDVDVTTMETGAITERTQTEDFDAFIWSNSVLWYPDPDRLADFFHSTEQVMHSGYDNAEVDRLLETARETLDPDERKRLYDEVQTITHEELPIAFLTDYTNVHGLAANVEGYDPHPIESTYGLQHVTT</sequence>
<dbReference type="RefSeq" id="WP_124194794.1">
    <property type="nucleotide sequence ID" value="NZ_REGA01000004.1"/>
</dbReference>
<evidence type="ECO:0000256" key="1">
    <source>
        <dbReference type="ARBA" id="ARBA00004196"/>
    </source>
</evidence>
<dbReference type="Gene3D" id="3.10.105.10">
    <property type="entry name" value="Dipeptide-binding Protein, Domain 3"/>
    <property type="match status" value="1"/>
</dbReference>
<dbReference type="PANTHER" id="PTHR30290:SF10">
    <property type="entry name" value="PERIPLASMIC OLIGOPEPTIDE-BINDING PROTEIN-RELATED"/>
    <property type="match status" value="1"/>
</dbReference>
<dbReference type="GO" id="GO:1904680">
    <property type="term" value="F:peptide transmembrane transporter activity"/>
    <property type="evidence" value="ECO:0007669"/>
    <property type="project" value="TreeGrafter"/>
</dbReference>